<dbReference type="OrthoDB" id="823504at2759"/>
<dbReference type="CDD" id="cd20612">
    <property type="entry name" value="CYP_LDS-like_C"/>
    <property type="match status" value="1"/>
</dbReference>
<dbReference type="STRING" id="97972.A0A2V1CZZ8"/>
<organism evidence="12 13">
    <name type="scientific">Periconia macrospinosa</name>
    <dbReference type="NCBI Taxonomy" id="97972"/>
    <lineage>
        <taxon>Eukaryota</taxon>
        <taxon>Fungi</taxon>
        <taxon>Dikarya</taxon>
        <taxon>Ascomycota</taxon>
        <taxon>Pezizomycotina</taxon>
        <taxon>Dothideomycetes</taxon>
        <taxon>Pleosporomycetidae</taxon>
        <taxon>Pleosporales</taxon>
        <taxon>Massarineae</taxon>
        <taxon>Periconiaceae</taxon>
        <taxon>Periconia</taxon>
    </lineage>
</organism>
<dbReference type="SUPFAM" id="SSF48113">
    <property type="entry name" value="Heme-dependent peroxidases"/>
    <property type="match status" value="1"/>
</dbReference>
<dbReference type="Proteomes" id="UP000244855">
    <property type="component" value="Unassembled WGS sequence"/>
</dbReference>
<dbReference type="PROSITE" id="PS50292">
    <property type="entry name" value="PEROXIDASE_3"/>
    <property type="match status" value="1"/>
</dbReference>
<keyword evidence="4" id="KW-0575">Peroxidase</keyword>
<dbReference type="GO" id="GO:0004497">
    <property type="term" value="F:monooxygenase activity"/>
    <property type="evidence" value="ECO:0007669"/>
    <property type="project" value="InterPro"/>
</dbReference>
<comment type="subunit">
    <text evidence="2">Homotetramer.</text>
</comment>
<keyword evidence="11" id="KW-0732">Signal</keyword>
<dbReference type="Gene3D" id="1.10.630.10">
    <property type="entry name" value="Cytochrome P450"/>
    <property type="match status" value="1"/>
</dbReference>
<evidence type="ECO:0000256" key="1">
    <source>
        <dbReference type="ARBA" id="ARBA00000699"/>
    </source>
</evidence>
<evidence type="ECO:0000256" key="10">
    <source>
        <dbReference type="PIRSR" id="PIRSR619791-2"/>
    </source>
</evidence>
<sequence>MVLLLLAYSAYLLWQHKTSSPKRHVDGTADRYDADAAYSSPEQASTSIIQDIGSSGLKVVRGDIKTLLEVAFSTVKPIDDKKMAMEKVVAIAASLPPNSKSRRILTNFLTEGLWKSLQHPPLSYQGEKFEFRTPDGSLNNVLFPDLGKAGTPYARTARRLRKLDGVRPDPGLLFDTLMGRSAGKFKENPAGLSSVLFYHASIIIHDIFRTNRLDPNISDTSSYLDLAPLYGSSLEDQIQIRTMKRGMLKPDTFHEKRLLGQPPGVNVMLVMYSRFHNYVADVLLKINEGGRFTLPPTKNEKEMKEALAKQDNDLFQTARLIVGGLYINISLHDYLRGLTNTHHTASSWTIDPRVEIKKANGEEIARGVGNQISAEFNLLYRFHSIISQRDEQWLNKFIASLFPGSTKKFDELTPQELLQGLLRWEQNIPPDPSQRVFDGLKRGPDGKFDDADLVRIMMDAMESPAGLFGPRMVPKALRVVEVLGILQARKWRMASLNEFRHFFGLKRHETMEDINPDPEIANLLRHLYDSPDMVELYPGLFIEETKPPMSPGNGGCLGYTAGRAVFSDAITLVRSDRFCTIDYTPATLTNWGMQEVQQDYKIMGGSMFYKLFQRALPGWYPYNSLHIMQPMYTWKKNKEIAEELGTISQFSLAKPKPPPSPVVLTKHAIICKVLKDQTAFRVPWLAALNDLSPGKKDYSDFMLGGDAESNAAQRALLDGIIHGPADFTTLIVDTVKSTANTMLKSRTFSFPGAASQINIIKDIAIPVNTIIMGDMFSLDLYGPENPNGSLSVAELYKHLLNVRTWGFNNNDPAMAFRRRLWAQEGAEVLTETTKASVSDIAGKSNGLVDRLGKLLRKPPTAHVKEGSLRWYGQHVVKELLAHGKTIQETTDIVWLTALAGIGVPVGLFADVLQFFLQPQNASHWAKVQDMVFHAGPTCHKELRKYVLEAQRLTSRQRNLRICAQDTVVDGQQFKKGDAVVCLLGPACHDTSCIPEPQSFKPGRPAEAYIHFGHGPHECFGKEIAIAYCVGLLEVVAKLKDLRAAPGAMGELKSIQVGNEKCYLDDTWSWLVFEPTSTYRHPLTYGLML</sequence>
<evidence type="ECO:0000256" key="8">
    <source>
        <dbReference type="ARBA" id="ARBA00023004"/>
    </source>
</evidence>
<keyword evidence="10" id="KW-0349">Heme</keyword>
<dbReference type="GO" id="GO:0006979">
    <property type="term" value="P:response to oxidative stress"/>
    <property type="evidence" value="ECO:0007669"/>
    <property type="project" value="InterPro"/>
</dbReference>
<dbReference type="GO" id="GO:0006631">
    <property type="term" value="P:fatty acid metabolic process"/>
    <property type="evidence" value="ECO:0007669"/>
    <property type="project" value="UniProtKB-ARBA"/>
</dbReference>
<evidence type="ECO:0000256" key="2">
    <source>
        <dbReference type="ARBA" id="ARBA00011881"/>
    </source>
</evidence>
<dbReference type="PRINTS" id="PR00457">
    <property type="entry name" value="ANPEROXIDASE"/>
</dbReference>
<feature type="chain" id="PRO_5015960161" description="linoleate 8R-lipoxygenase" evidence="11">
    <location>
        <begin position="16"/>
        <end position="1088"/>
    </location>
</feature>
<dbReference type="SUPFAM" id="SSF48264">
    <property type="entry name" value="Cytochrome P450"/>
    <property type="match status" value="1"/>
</dbReference>
<dbReference type="PROSITE" id="PS00086">
    <property type="entry name" value="CYTOCHROME_P450"/>
    <property type="match status" value="1"/>
</dbReference>
<keyword evidence="13" id="KW-1185">Reference proteome</keyword>
<evidence type="ECO:0000256" key="3">
    <source>
        <dbReference type="ARBA" id="ARBA00013239"/>
    </source>
</evidence>
<evidence type="ECO:0000313" key="13">
    <source>
        <dbReference type="Proteomes" id="UP000244855"/>
    </source>
</evidence>
<dbReference type="InterPro" id="IPR010255">
    <property type="entry name" value="Haem_peroxidase_sf"/>
</dbReference>
<dbReference type="InterPro" id="IPR034812">
    <property type="entry name" value="Ppo-like_N"/>
</dbReference>
<dbReference type="Pfam" id="PF03098">
    <property type="entry name" value="An_peroxidase"/>
    <property type="match status" value="1"/>
</dbReference>
<feature type="signal peptide" evidence="11">
    <location>
        <begin position="1"/>
        <end position="15"/>
    </location>
</feature>
<reference evidence="12 13" key="1">
    <citation type="journal article" date="2018" name="Sci. Rep.">
        <title>Comparative genomics provides insights into the lifestyle and reveals functional heterogeneity of dark septate endophytic fungi.</title>
        <authorList>
            <person name="Knapp D.G."/>
            <person name="Nemeth J.B."/>
            <person name="Barry K."/>
            <person name="Hainaut M."/>
            <person name="Henrissat B."/>
            <person name="Johnson J."/>
            <person name="Kuo A."/>
            <person name="Lim J.H.P."/>
            <person name="Lipzen A."/>
            <person name="Nolan M."/>
            <person name="Ohm R.A."/>
            <person name="Tamas L."/>
            <person name="Grigoriev I.V."/>
            <person name="Spatafora J.W."/>
            <person name="Nagy L.G."/>
            <person name="Kovacs G.M."/>
        </authorList>
    </citation>
    <scope>NUCLEOTIDE SEQUENCE [LARGE SCALE GENOMIC DNA]</scope>
    <source>
        <strain evidence="12 13">DSE2036</strain>
    </source>
</reference>
<dbReference type="GO" id="GO:0004601">
    <property type="term" value="F:peroxidase activity"/>
    <property type="evidence" value="ECO:0007669"/>
    <property type="project" value="UniProtKB-KW"/>
</dbReference>
<dbReference type="PANTHER" id="PTHR11903">
    <property type="entry name" value="PROSTAGLANDIN G/H SYNTHASE"/>
    <property type="match status" value="1"/>
</dbReference>
<keyword evidence="9" id="KW-0413">Isomerase</keyword>
<dbReference type="GO" id="GO:0016853">
    <property type="term" value="F:isomerase activity"/>
    <property type="evidence" value="ECO:0007669"/>
    <property type="project" value="UniProtKB-KW"/>
</dbReference>
<dbReference type="Gene3D" id="1.10.640.10">
    <property type="entry name" value="Haem peroxidase domain superfamily, animal type"/>
    <property type="match status" value="1"/>
</dbReference>
<dbReference type="CDD" id="cd09817">
    <property type="entry name" value="linoleate_diol_synthase_like"/>
    <property type="match status" value="1"/>
</dbReference>
<dbReference type="InterPro" id="IPR036396">
    <property type="entry name" value="Cyt_P450_sf"/>
</dbReference>
<evidence type="ECO:0000256" key="5">
    <source>
        <dbReference type="ARBA" id="ARBA00022723"/>
    </source>
</evidence>
<dbReference type="InterPro" id="IPR001128">
    <property type="entry name" value="Cyt_P450"/>
</dbReference>
<evidence type="ECO:0000256" key="11">
    <source>
        <dbReference type="SAM" id="SignalP"/>
    </source>
</evidence>
<gene>
    <name evidence="12" type="ORF">DM02DRAFT_705202</name>
</gene>
<evidence type="ECO:0000256" key="7">
    <source>
        <dbReference type="ARBA" id="ARBA00023002"/>
    </source>
</evidence>
<dbReference type="AlphaFoldDB" id="A0A2V1CZZ8"/>
<evidence type="ECO:0000256" key="6">
    <source>
        <dbReference type="ARBA" id="ARBA00022964"/>
    </source>
</evidence>
<dbReference type="Pfam" id="PF00067">
    <property type="entry name" value="p450"/>
    <property type="match status" value="1"/>
</dbReference>
<proteinExistence type="predicted"/>
<keyword evidence="7" id="KW-0560">Oxidoreductase</keyword>
<keyword evidence="5 10" id="KW-0479">Metal-binding</keyword>
<dbReference type="InterPro" id="IPR050783">
    <property type="entry name" value="Oxylipin_biosynth_metab"/>
</dbReference>
<evidence type="ECO:0000256" key="4">
    <source>
        <dbReference type="ARBA" id="ARBA00022559"/>
    </source>
</evidence>
<dbReference type="GO" id="GO:0020037">
    <property type="term" value="F:heme binding"/>
    <property type="evidence" value="ECO:0007669"/>
    <property type="project" value="InterPro"/>
</dbReference>
<evidence type="ECO:0000256" key="9">
    <source>
        <dbReference type="ARBA" id="ARBA00023235"/>
    </source>
</evidence>
<dbReference type="GO" id="GO:0005506">
    <property type="term" value="F:iron ion binding"/>
    <property type="evidence" value="ECO:0007669"/>
    <property type="project" value="InterPro"/>
</dbReference>
<accession>A0A2V1CZZ8</accession>
<dbReference type="GO" id="GO:0016705">
    <property type="term" value="F:oxidoreductase activity, acting on paired donors, with incorporation or reduction of molecular oxygen"/>
    <property type="evidence" value="ECO:0007669"/>
    <property type="project" value="InterPro"/>
</dbReference>
<dbReference type="GO" id="GO:0052878">
    <property type="term" value="F:linoleate 8R-lipoxygenase activity"/>
    <property type="evidence" value="ECO:0007669"/>
    <property type="project" value="UniProtKB-EC"/>
</dbReference>
<dbReference type="InterPro" id="IPR017972">
    <property type="entry name" value="Cyt_P450_CS"/>
</dbReference>
<dbReference type="EMBL" id="KZ805886">
    <property type="protein sequence ID" value="PVH91358.1"/>
    <property type="molecule type" value="Genomic_DNA"/>
</dbReference>
<dbReference type="InterPro" id="IPR019791">
    <property type="entry name" value="Haem_peroxidase_animal"/>
</dbReference>
<name>A0A2V1CZZ8_9PLEO</name>
<keyword evidence="8 10" id="KW-0408">Iron</keyword>
<dbReference type="PANTHER" id="PTHR11903:SF13">
    <property type="entry name" value="LINOLEATE 10R-LIPOXYGENASE"/>
    <property type="match status" value="1"/>
</dbReference>
<keyword evidence="6" id="KW-0223">Dioxygenase</keyword>
<protein>
    <recommendedName>
        <fullName evidence="3">linoleate 8R-lipoxygenase</fullName>
        <ecNumber evidence="3">1.13.11.60</ecNumber>
    </recommendedName>
</protein>
<dbReference type="EC" id="1.13.11.60" evidence="3"/>
<dbReference type="InterPro" id="IPR037120">
    <property type="entry name" value="Haem_peroxidase_sf_animal"/>
</dbReference>
<comment type="catalytic activity">
    <reaction evidence="1">
        <text>(9Z,12Z)-octadecadienoate + O2 = (8R,9Z,12Z)-8-hydroperoxyoctadeca-9,12-dienoate</text>
        <dbReference type="Rhea" id="RHEA:25395"/>
        <dbReference type="ChEBI" id="CHEBI:15379"/>
        <dbReference type="ChEBI" id="CHEBI:30245"/>
        <dbReference type="ChEBI" id="CHEBI:58659"/>
        <dbReference type="EC" id="1.13.11.60"/>
    </reaction>
</comment>
<feature type="binding site" description="axial binding residue" evidence="10">
    <location>
        <position position="383"/>
    </location>
    <ligand>
        <name>heme b</name>
        <dbReference type="ChEBI" id="CHEBI:60344"/>
    </ligand>
    <ligandPart>
        <name>Fe</name>
        <dbReference type="ChEBI" id="CHEBI:18248"/>
    </ligandPart>
</feature>
<evidence type="ECO:0000313" key="12">
    <source>
        <dbReference type="EMBL" id="PVH91358.1"/>
    </source>
</evidence>